<evidence type="ECO:0000259" key="6">
    <source>
        <dbReference type="Pfam" id="PF08241"/>
    </source>
</evidence>
<evidence type="ECO:0000256" key="4">
    <source>
        <dbReference type="ARBA" id="ARBA00037600"/>
    </source>
</evidence>
<keyword evidence="3 7" id="KW-0808">Transferase</keyword>
<dbReference type="PANTHER" id="PTHR44068">
    <property type="entry name" value="ZGC:194242"/>
    <property type="match status" value="1"/>
</dbReference>
<protein>
    <submittedName>
        <fullName evidence="7">Phthiotriol/phenolphthiotriol dimycocerosates methyltransferase</fullName>
    </submittedName>
</protein>
<dbReference type="AlphaFoldDB" id="A0A7I9Y2C3"/>
<keyword evidence="1" id="KW-0444">Lipid biosynthesis</keyword>
<dbReference type="Pfam" id="PF08241">
    <property type="entry name" value="Methyltransf_11"/>
    <property type="match status" value="1"/>
</dbReference>
<dbReference type="InterPro" id="IPR050447">
    <property type="entry name" value="Erg6_SMT_methyltransf"/>
</dbReference>
<sequence length="274" mass="30977">MALVDRPHPIALIYRLGFSPFVMKLFARYFYPLVTRRLGIADMVFLNDGYEEDPPMALPLAASDEPHRFPIQLYHRVANQVDLSGKRVLEVSCGHGGGASYLVRTMRPASYTGLDLNPAGVAFCRKTHVLPGLDFVQGNAEDLPFADQSMDAVINVEASHCYPRFDRFLAEVARVLRPGGHFLYTDLRPRLRIAEWEAALAKAPLRMVSQAEINAEVLRALMRNSERLLTLVSQRLPPILHGVGREAAHVQGSRYYRDLQRGEFSYRVYCFTKD</sequence>
<dbReference type="EMBL" id="BLKW01000004">
    <property type="protein sequence ID" value="GFG76033.1"/>
    <property type="molecule type" value="Genomic_DNA"/>
</dbReference>
<keyword evidence="1" id="KW-0443">Lipid metabolism</keyword>
<evidence type="ECO:0000256" key="2">
    <source>
        <dbReference type="ARBA" id="ARBA00022603"/>
    </source>
</evidence>
<keyword evidence="2 7" id="KW-0489">Methyltransferase</keyword>
<comment type="function">
    <text evidence="4">Catalyzes the methylation of the lipid moiety of the intermediate compounds phthiotriol and glycosylated phenolphthiotriol dimycoserosates to form phthiocerol dimycocerosates (DIM A) and glycosylated phenolphthiocerol dimycocerosates (PGL).</text>
</comment>
<dbReference type="PANTHER" id="PTHR44068:SF1">
    <property type="entry name" value="HYPOTHETICAL LOC100005854"/>
    <property type="match status" value="1"/>
</dbReference>
<dbReference type="InterPro" id="IPR029063">
    <property type="entry name" value="SAM-dependent_MTases_sf"/>
</dbReference>
<dbReference type="GO" id="GO:0032259">
    <property type="term" value="P:methylation"/>
    <property type="evidence" value="ECO:0007669"/>
    <property type="project" value="UniProtKB-KW"/>
</dbReference>
<feature type="domain" description="Methyltransferase type 11" evidence="6">
    <location>
        <begin position="89"/>
        <end position="183"/>
    </location>
</feature>
<evidence type="ECO:0000256" key="5">
    <source>
        <dbReference type="ARBA" id="ARBA00038330"/>
    </source>
</evidence>
<comment type="similarity">
    <text evidence="5">Belongs to the methyltransferase superfamily. Phthiotriol/phenolphthiotriol dimycocerosates methyltransferase family.</text>
</comment>
<organism evidence="7 8">
    <name type="scientific">Mycobacterium botniense</name>
    <dbReference type="NCBI Taxonomy" id="84962"/>
    <lineage>
        <taxon>Bacteria</taxon>
        <taxon>Bacillati</taxon>
        <taxon>Actinomycetota</taxon>
        <taxon>Actinomycetes</taxon>
        <taxon>Mycobacteriales</taxon>
        <taxon>Mycobacteriaceae</taxon>
        <taxon>Mycobacterium</taxon>
    </lineage>
</organism>
<dbReference type="NCBIfam" id="NF045823">
    <property type="entry name" value="PthPhpthDimycoMt"/>
    <property type="match status" value="1"/>
</dbReference>
<evidence type="ECO:0000256" key="1">
    <source>
        <dbReference type="ARBA" id="ARBA00022516"/>
    </source>
</evidence>
<evidence type="ECO:0000256" key="3">
    <source>
        <dbReference type="ARBA" id="ARBA00022679"/>
    </source>
</evidence>
<dbReference type="GO" id="GO:0016126">
    <property type="term" value="P:sterol biosynthetic process"/>
    <property type="evidence" value="ECO:0007669"/>
    <property type="project" value="TreeGrafter"/>
</dbReference>
<dbReference type="InterPro" id="IPR054877">
    <property type="entry name" value="PthPhpthDimycoMt"/>
</dbReference>
<keyword evidence="8" id="KW-1185">Reference proteome</keyword>
<dbReference type="InterPro" id="IPR013216">
    <property type="entry name" value="Methyltransf_11"/>
</dbReference>
<reference evidence="7 8" key="1">
    <citation type="journal article" date="2019" name="Emerg. Microbes Infect.">
        <title>Comprehensive subspecies identification of 175 nontuberculous mycobacteria species based on 7547 genomic profiles.</title>
        <authorList>
            <person name="Matsumoto Y."/>
            <person name="Kinjo T."/>
            <person name="Motooka D."/>
            <person name="Nabeya D."/>
            <person name="Jung N."/>
            <person name="Uechi K."/>
            <person name="Horii T."/>
            <person name="Iida T."/>
            <person name="Fujita J."/>
            <person name="Nakamura S."/>
        </authorList>
    </citation>
    <scope>NUCLEOTIDE SEQUENCE [LARGE SCALE GENOMIC DNA]</scope>
    <source>
        <strain evidence="7 8">JCM 17322</strain>
    </source>
</reference>
<proteinExistence type="inferred from homology"/>
<dbReference type="CDD" id="cd02440">
    <property type="entry name" value="AdoMet_MTases"/>
    <property type="match status" value="1"/>
</dbReference>
<dbReference type="GO" id="GO:0003838">
    <property type="term" value="F:sterol 24-C-methyltransferase activity"/>
    <property type="evidence" value="ECO:0007669"/>
    <property type="project" value="TreeGrafter"/>
</dbReference>
<accession>A0A7I9Y2C3</accession>
<dbReference type="SUPFAM" id="SSF53335">
    <property type="entry name" value="S-adenosyl-L-methionine-dependent methyltransferases"/>
    <property type="match status" value="1"/>
</dbReference>
<evidence type="ECO:0000313" key="7">
    <source>
        <dbReference type="EMBL" id="GFG76033.1"/>
    </source>
</evidence>
<evidence type="ECO:0000313" key="8">
    <source>
        <dbReference type="Proteomes" id="UP000465361"/>
    </source>
</evidence>
<gene>
    <name evidence="7" type="ORF">MBOT_33980</name>
</gene>
<name>A0A7I9Y2C3_9MYCO</name>
<dbReference type="Gene3D" id="3.40.50.150">
    <property type="entry name" value="Vaccinia Virus protein VP39"/>
    <property type="match status" value="1"/>
</dbReference>
<dbReference type="Proteomes" id="UP000465361">
    <property type="component" value="Unassembled WGS sequence"/>
</dbReference>
<comment type="caution">
    <text evidence="7">The sequence shown here is derived from an EMBL/GenBank/DDBJ whole genome shotgun (WGS) entry which is preliminary data.</text>
</comment>